<dbReference type="AlphaFoldDB" id="A0ABD1FAH4"/>
<evidence type="ECO:0000313" key="2">
    <source>
        <dbReference type="Proteomes" id="UP001566132"/>
    </source>
</evidence>
<reference evidence="1 2" key="1">
    <citation type="submission" date="2024-05" db="EMBL/GenBank/DDBJ databases">
        <title>Genetic variation in Jamaican populations of the coffee berry borer (Hypothenemus hampei).</title>
        <authorList>
            <person name="Errbii M."/>
            <person name="Myrie A."/>
        </authorList>
    </citation>
    <scope>NUCLEOTIDE SEQUENCE [LARGE SCALE GENOMIC DNA]</scope>
    <source>
        <strain evidence="1">JA-Hopewell-2020-01-JO</strain>
        <tissue evidence="1">Whole body</tissue>
    </source>
</reference>
<protein>
    <submittedName>
        <fullName evidence="1">Uncharacterized protein</fullName>
    </submittedName>
</protein>
<proteinExistence type="predicted"/>
<name>A0ABD1FAH4_HYPHA</name>
<accession>A0ABD1FAH4</accession>
<keyword evidence="2" id="KW-1185">Reference proteome</keyword>
<evidence type="ECO:0000313" key="1">
    <source>
        <dbReference type="EMBL" id="KAL1516092.1"/>
    </source>
</evidence>
<dbReference type="EMBL" id="JBDJPC010000001">
    <property type="protein sequence ID" value="KAL1516092.1"/>
    <property type="molecule type" value="Genomic_DNA"/>
</dbReference>
<comment type="caution">
    <text evidence="1">The sequence shown here is derived from an EMBL/GenBank/DDBJ whole genome shotgun (WGS) entry which is preliminary data.</text>
</comment>
<dbReference type="Proteomes" id="UP001566132">
    <property type="component" value="Unassembled WGS sequence"/>
</dbReference>
<sequence length="460" mass="53185">MKKKIDKIDGTYSIIEPTQNSRKETTKTKDDTTIAIIVNKNNKNFTVNDTYTALAARYPEIKELNDDIGVTEQMSRIKNNETERIINKKIMKIIYNGNEEELLYNKMEKLKKLTNKTKWIAMSCGENFDGTRLRKIVESKFHDSNTQVMIHATNKKEKTMHKKKERNTYAIAVDGHGQSFRDVLIKIKENVNKANSNTIKGIRSTRDNKLLITLEKDKQKMKDIQSDIQVYAFLGTVETANHDRFQSKDSYKRLASVLFRAIRVLQVLFGNTWKTAFRTITTICAKFLHYFQRVAAALKIGTKTDYIIRKRKENNPVLTSPAKHKPRPKLKTRDINDSVKMDIRNSLYNMHKKKKRITIQNLNSELRTKEILSISIRTKVLEDSKKDTAHIRGMDKLCTVTEVREALEELVLGIGPHLKLSELRPFRNDMQAITVLTLNGHTGSKRPKVKFGPELRYADL</sequence>
<gene>
    <name evidence="1" type="ORF">ABEB36_000016</name>
</gene>
<organism evidence="1 2">
    <name type="scientific">Hypothenemus hampei</name>
    <name type="common">Coffee berry borer</name>
    <dbReference type="NCBI Taxonomy" id="57062"/>
    <lineage>
        <taxon>Eukaryota</taxon>
        <taxon>Metazoa</taxon>
        <taxon>Ecdysozoa</taxon>
        <taxon>Arthropoda</taxon>
        <taxon>Hexapoda</taxon>
        <taxon>Insecta</taxon>
        <taxon>Pterygota</taxon>
        <taxon>Neoptera</taxon>
        <taxon>Endopterygota</taxon>
        <taxon>Coleoptera</taxon>
        <taxon>Polyphaga</taxon>
        <taxon>Cucujiformia</taxon>
        <taxon>Curculionidae</taxon>
        <taxon>Scolytinae</taxon>
        <taxon>Hypothenemus</taxon>
    </lineage>
</organism>